<dbReference type="Gene3D" id="3.40.1000.10">
    <property type="entry name" value="Mog1/PsbP, alpha/beta/alpha sandwich"/>
    <property type="match status" value="1"/>
</dbReference>
<feature type="coiled-coil region" evidence="1">
    <location>
        <begin position="23"/>
        <end position="50"/>
    </location>
</feature>
<dbReference type="Proteomes" id="UP000050557">
    <property type="component" value="Unassembled WGS sequence"/>
</dbReference>
<comment type="caution">
    <text evidence="2">The sequence shown here is derived from an EMBL/GenBank/DDBJ whole genome shotgun (WGS) entry which is preliminary data.</text>
</comment>
<protein>
    <recommendedName>
        <fullName evidence="4">DUF1795 domain-containing protein</fullName>
    </recommendedName>
</protein>
<dbReference type="EMBL" id="LJQM01000179">
    <property type="protein sequence ID" value="KPX43232.1"/>
    <property type="molecule type" value="Genomic_DNA"/>
</dbReference>
<dbReference type="PATRIC" id="fig|251654.3.peg.2680"/>
<keyword evidence="1" id="KW-0175">Coiled coil</keyword>
<reference evidence="2 3" key="1">
    <citation type="submission" date="2015-09" db="EMBL/GenBank/DDBJ databases">
        <title>Genome announcement of multiple Pseudomonas syringae strains.</title>
        <authorList>
            <person name="Thakur S."/>
            <person name="Wang P.W."/>
            <person name="Gong Y."/>
            <person name="Weir B.S."/>
            <person name="Guttman D.S."/>
        </authorList>
    </citation>
    <scope>NUCLEOTIDE SEQUENCE [LARGE SCALE GENOMIC DNA]</scope>
    <source>
        <strain evidence="2 3">ICMP4531</strain>
    </source>
</reference>
<dbReference type="AlphaFoldDB" id="A0A0P9RJ81"/>
<sequence length="205" mass="22824">MAVDEQGSWHMRRTSLYDRISERRLADEALAREEAERAAAQQALDRAEALIPVPKPLLDAACSFNFGGFRFSFPEGFRCSAIDATVQVDGEPVAVSIQRRDVPEEATLAEAFAEELKTLRPLHGEVQIIRHYETLLAGNAALALDFHFRAGLEERHGRLIGSIVPVADHNERQWLSVSCVIDSEKPALQTWLLDFDSMLEGLTAP</sequence>
<evidence type="ECO:0000313" key="2">
    <source>
        <dbReference type="EMBL" id="KPX43232.1"/>
    </source>
</evidence>
<organism evidence="2 3">
    <name type="scientific">Pseudomonas syringae pv. helianthi</name>
    <dbReference type="NCBI Taxonomy" id="251654"/>
    <lineage>
        <taxon>Bacteria</taxon>
        <taxon>Pseudomonadati</taxon>
        <taxon>Pseudomonadota</taxon>
        <taxon>Gammaproteobacteria</taxon>
        <taxon>Pseudomonadales</taxon>
        <taxon>Pseudomonadaceae</taxon>
        <taxon>Pseudomonas</taxon>
    </lineage>
</organism>
<name>A0A0P9RJ81_9PSED</name>
<proteinExistence type="predicted"/>
<evidence type="ECO:0000313" key="3">
    <source>
        <dbReference type="Proteomes" id="UP000050557"/>
    </source>
</evidence>
<accession>A0A0P9RJ81</accession>
<evidence type="ECO:0008006" key="4">
    <source>
        <dbReference type="Google" id="ProtNLM"/>
    </source>
</evidence>
<gene>
    <name evidence="2" type="ORF">ALO68_101026</name>
</gene>
<evidence type="ECO:0000256" key="1">
    <source>
        <dbReference type="SAM" id="Coils"/>
    </source>
</evidence>